<dbReference type="InterPro" id="IPR003331">
    <property type="entry name" value="UDP_GlcNAc_Epimerase_2_dom"/>
</dbReference>
<dbReference type="GO" id="GO:0004553">
    <property type="term" value="F:hydrolase activity, hydrolyzing O-glycosyl compounds"/>
    <property type="evidence" value="ECO:0007669"/>
    <property type="project" value="InterPro"/>
</dbReference>
<dbReference type="PANTHER" id="PTHR43174:SF3">
    <property type="entry name" value="UDP-N-ACETYLGLUCOSAMINE 2-EPIMERASE"/>
    <property type="match status" value="1"/>
</dbReference>
<evidence type="ECO:0000259" key="1">
    <source>
        <dbReference type="Pfam" id="PF02350"/>
    </source>
</evidence>
<dbReference type="RefSeq" id="WP_192029925.1">
    <property type="nucleotide sequence ID" value="NZ_JACYTR010000024.1"/>
</dbReference>
<dbReference type="AlphaFoldDB" id="A0AAW3ZLU6"/>
<dbReference type="EC" id="3.2.1.183" evidence="2"/>
<dbReference type="InterPro" id="IPR020004">
    <property type="entry name" value="UDP-GlcNAc_Epase"/>
</dbReference>
<dbReference type="SUPFAM" id="SSF53756">
    <property type="entry name" value="UDP-Glycosyltransferase/glycogen phosphorylase"/>
    <property type="match status" value="1"/>
</dbReference>
<protein>
    <submittedName>
        <fullName evidence="2">UDP-N-acetylglucosamine 2-epimerase (Hydrolyzing)</fullName>
        <ecNumber evidence="2">3.2.1.183</ecNumber>
    </submittedName>
</protein>
<accession>A0AAW3ZLU6</accession>
<sequence>MADTQRRIAVISSSRADYGHLYWVLRGLQSRPNIDLRIYAIGAHLSPHFGATWQRFAEDGFELTGRFECLLDSDSDVGMAKTIGLASLSLADALAAQRPDLLLLIADRYEMLAPASVALALRIPIAHIEGGEVSEGAIDDAVRNALTKLSHLHFVPTENARRRVLAMGEEAWRVHRVGAPSLDHVRRSELPSAEALSARLQMPLQLAPLVVAWHPVTLLADPAAEAECLFSALRVIGEHDPRPVVFCFPNADAGREAIIRRAQQFCAHRPSAKLFVNLEHREYWALLLHAAALIGNSSSGIMETPSLALPCVNIGDRQAGRERAANILDAPAEASAIVRAIERALNPAFRQGLQGMHSPYGDGDAGERIAGVLAEVELGPGLLRKRALPLQPQRDAFEQAH</sequence>
<proteinExistence type="predicted"/>
<dbReference type="CDD" id="cd03786">
    <property type="entry name" value="GTB_UDP-GlcNAc_2-Epimerase"/>
    <property type="match status" value="1"/>
</dbReference>
<organism evidence="2 3">
    <name type="scientific">Pseudomarimonas arenosa</name>
    <dbReference type="NCBI Taxonomy" id="2774145"/>
    <lineage>
        <taxon>Bacteria</taxon>
        <taxon>Pseudomonadati</taxon>
        <taxon>Pseudomonadota</taxon>
        <taxon>Gammaproteobacteria</taxon>
        <taxon>Lysobacterales</taxon>
        <taxon>Lysobacteraceae</taxon>
        <taxon>Pseudomarimonas</taxon>
    </lineage>
</organism>
<keyword evidence="2" id="KW-0326">Glycosidase</keyword>
<dbReference type="PANTHER" id="PTHR43174">
    <property type="entry name" value="UDP-N-ACETYLGLUCOSAMINE 2-EPIMERASE"/>
    <property type="match status" value="1"/>
</dbReference>
<keyword evidence="2" id="KW-0378">Hydrolase</keyword>
<dbReference type="Pfam" id="PF02350">
    <property type="entry name" value="Epimerase_2"/>
    <property type="match status" value="1"/>
</dbReference>
<keyword evidence="3" id="KW-1185">Reference proteome</keyword>
<reference evidence="2 3" key="1">
    <citation type="submission" date="2020-09" db="EMBL/GenBank/DDBJ databases">
        <title>Pseudoxanthomonas sp. CAU 1598 isolated from sand of Yaerae Beach.</title>
        <authorList>
            <person name="Kim W."/>
        </authorList>
    </citation>
    <scope>NUCLEOTIDE SEQUENCE [LARGE SCALE GENOMIC DNA]</scope>
    <source>
        <strain evidence="2 3">CAU 1598</strain>
    </source>
</reference>
<name>A0AAW3ZLU6_9GAMM</name>
<evidence type="ECO:0000313" key="3">
    <source>
        <dbReference type="Proteomes" id="UP000613768"/>
    </source>
</evidence>
<dbReference type="EMBL" id="JACYTR010000024">
    <property type="protein sequence ID" value="MBD8526504.1"/>
    <property type="molecule type" value="Genomic_DNA"/>
</dbReference>
<dbReference type="NCBIfam" id="TIGR03568">
    <property type="entry name" value="NeuC_NnaA"/>
    <property type="match status" value="1"/>
</dbReference>
<gene>
    <name evidence="2" type="primary">neuC</name>
    <name evidence="2" type="ORF">IFO71_12220</name>
</gene>
<feature type="domain" description="UDP-N-acetylglucosamine 2-epimerase" evidence="1">
    <location>
        <begin position="28"/>
        <end position="373"/>
    </location>
</feature>
<dbReference type="Proteomes" id="UP000613768">
    <property type="component" value="Unassembled WGS sequence"/>
</dbReference>
<dbReference type="InterPro" id="IPR029767">
    <property type="entry name" value="WecB-like"/>
</dbReference>
<dbReference type="GO" id="GO:0006047">
    <property type="term" value="P:UDP-N-acetylglucosamine metabolic process"/>
    <property type="evidence" value="ECO:0007669"/>
    <property type="project" value="InterPro"/>
</dbReference>
<comment type="caution">
    <text evidence="2">The sequence shown here is derived from an EMBL/GenBank/DDBJ whole genome shotgun (WGS) entry which is preliminary data.</text>
</comment>
<dbReference type="Gene3D" id="3.40.50.2000">
    <property type="entry name" value="Glycogen Phosphorylase B"/>
    <property type="match status" value="2"/>
</dbReference>
<evidence type="ECO:0000313" key="2">
    <source>
        <dbReference type="EMBL" id="MBD8526504.1"/>
    </source>
</evidence>